<dbReference type="GO" id="GO:0005524">
    <property type="term" value="F:ATP binding"/>
    <property type="evidence" value="ECO:0007669"/>
    <property type="project" value="UniProtKB-KW"/>
</dbReference>
<dbReference type="VEuPathDB" id="FungiDB:MELLADRAFT_93316"/>
<evidence type="ECO:0000256" key="5">
    <source>
        <dbReference type="ARBA" id="ARBA00022741"/>
    </source>
</evidence>
<evidence type="ECO:0000256" key="3">
    <source>
        <dbReference type="ARBA" id="ARBA00006793"/>
    </source>
</evidence>
<evidence type="ECO:0000256" key="1">
    <source>
        <dbReference type="ARBA" id="ARBA00004123"/>
    </source>
</evidence>
<keyword evidence="10" id="KW-0234">DNA repair</keyword>
<dbReference type="InterPro" id="IPR003395">
    <property type="entry name" value="RecF/RecN/SMC_N"/>
</dbReference>
<dbReference type="GO" id="GO:0005634">
    <property type="term" value="C:nucleus"/>
    <property type="evidence" value="ECO:0007669"/>
    <property type="project" value="UniProtKB-SubCell"/>
</dbReference>
<keyword evidence="6" id="KW-0227">DNA damage</keyword>
<dbReference type="FunCoup" id="F4S4R7">
    <property type="interactions" value="510"/>
</dbReference>
<dbReference type="KEGG" id="mlr:MELLADRAFT_93316"/>
<dbReference type="RefSeq" id="XP_007416400.1">
    <property type="nucleotide sequence ID" value="XM_007416338.1"/>
</dbReference>
<gene>
    <name evidence="15" type="ORF">MELLADRAFT_93316</name>
</gene>
<dbReference type="EMBL" id="GL883148">
    <property type="protein sequence ID" value="EGG00381.1"/>
    <property type="molecule type" value="Genomic_DNA"/>
</dbReference>
<feature type="coiled-coil region" evidence="12">
    <location>
        <begin position="712"/>
        <end position="782"/>
    </location>
</feature>
<dbReference type="PANTHER" id="PTHR19306:SF6">
    <property type="entry name" value="STRUCTURAL MAINTENANCE OF CHROMOSOMES PROTEIN 6"/>
    <property type="match status" value="1"/>
</dbReference>
<dbReference type="GO" id="GO:0003684">
    <property type="term" value="F:damaged DNA binding"/>
    <property type="evidence" value="ECO:0007669"/>
    <property type="project" value="TreeGrafter"/>
</dbReference>
<keyword evidence="5" id="KW-0547">Nucleotide-binding</keyword>
<dbReference type="GO" id="GO:0035861">
    <property type="term" value="C:site of double-strand break"/>
    <property type="evidence" value="ECO:0007669"/>
    <property type="project" value="TreeGrafter"/>
</dbReference>
<feature type="region of interest" description="Disordered" evidence="13">
    <location>
        <begin position="1"/>
        <end position="27"/>
    </location>
</feature>
<feature type="coiled-coil region" evidence="12">
    <location>
        <begin position="312"/>
        <end position="485"/>
    </location>
</feature>
<feature type="domain" description="RecF/RecN/SMC N-terminal" evidence="14">
    <location>
        <begin position="77"/>
        <end position="1080"/>
    </location>
</feature>
<dbReference type="GO" id="GO:0000724">
    <property type="term" value="P:double-strand break repair via homologous recombination"/>
    <property type="evidence" value="ECO:0007669"/>
    <property type="project" value="TreeGrafter"/>
</dbReference>
<evidence type="ECO:0000256" key="12">
    <source>
        <dbReference type="SAM" id="Coils"/>
    </source>
</evidence>
<evidence type="ECO:0000256" key="4">
    <source>
        <dbReference type="ARBA" id="ARBA00022454"/>
    </source>
</evidence>
<keyword evidence="16" id="KW-1185">Reference proteome</keyword>
<evidence type="ECO:0000313" key="15">
    <source>
        <dbReference type="EMBL" id="EGG00381.1"/>
    </source>
</evidence>
<dbReference type="Proteomes" id="UP000001072">
    <property type="component" value="Unassembled WGS sequence"/>
</dbReference>
<evidence type="ECO:0000256" key="11">
    <source>
        <dbReference type="ARBA" id="ARBA00023242"/>
    </source>
</evidence>
<evidence type="ECO:0000256" key="8">
    <source>
        <dbReference type="ARBA" id="ARBA00023054"/>
    </source>
</evidence>
<dbReference type="Gene3D" id="3.40.50.300">
    <property type="entry name" value="P-loop containing nucleotide triphosphate hydrolases"/>
    <property type="match status" value="2"/>
</dbReference>
<dbReference type="GO" id="GO:0003697">
    <property type="term" value="F:single-stranded DNA binding"/>
    <property type="evidence" value="ECO:0007669"/>
    <property type="project" value="TreeGrafter"/>
</dbReference>
<dbReference type="Pfam" id="PF02463">
    <property type="entry name" value="SMC_N"/>
    <property type="match status" value="1"/>
</dbReference>
<dbReference type="HOGENOM" id="CLU_009063_0_0_1"/>
<evidence type="ECO:0000256" key="7">
    <source>
        <dbReference type="ARBA" id="ARBA00022840"/>
    </source>
</evidence>
<evidence type="ECO:0000256" key="10">
    <source>
        <dbReference type="ARBA" id="ARBA00023204"/>
    </source>
</evidence>
<sequence length="1107" mass="125540">MDKKHNAPEDDESPTSRKRARVDKTREDAFDGGVIDVKDSESEYEYDKAEEEALRQGAQEMAKRAPKTGTARRAGAIEQLEVFKFMCHDYLVINFGPQANFIIGRNGSGKSAILTGIILALGGKASTTSRATSLKGFIKHGQSRAEVKLQMSNRGEEAYRPDVYGETIIIERAITKEGGGGYKIKSGRDNKVISTQRAELQNILDHFMIQADNPLNVLSQDAAKLFLSASTSKDKYALFIRGTQLQQLTDEYGEIENNIRTAKVILDNKKQAMSSIHDKAKRAKAVLKDVEQAFEHGTKQRLLQKELAWAYVADAEAQQAQLAEAVQEEEAIIPQCETEVNKAEVALADAEQEIATLNNKMSAANDDQLQQKCGELKNDLKKRYEELKRLANDLRDYNSTTNRLRKDLEAQQVLIDQENARASRTTAMTRQDAINRREECEDQIKVKENEIVAGQQKIAELNHQLQQQKSQTDMLKGEIAGLERDIGNLSGDLNRAVSAQADRFCAFGRNAKIVMEQIAASRWNEKPLGPIGLYVQCEDKAWSQLLETVLNRTLGSFVVTNRDDENQLRHILKSHQWRNPIIRSRPDLFDFSAGEPDGQYRTILRMLQFEDEFVKRVLINEDKIERTILVNHRREGDPIMSRHPRDRKGIERCFTIDGYRVGGITGGKQVSALSLYQGTPRLRSGDVREHINQKNEEIQGKTAHKQQAEIALRQALKECSQTSNLIADLNRQQGSTKTMISKLKGRKAQLDDELAETFSSNLAALEAVKTDLQNEIDSSVAQFGELTRKKKELQDNMRPILEEKEKIDQYFASKKSEQDLINSQILLATEKAMTCRASVTHYKSSLAKHQRKLEHINDKHQEAVERTRGITEQAIELCGSAEVVPTRKSINKLISEIEKISNTVKSTETRYGGKSLENIQAECQEATIAWKKADTELSELRATILLLKHALQLRKNKWLQFRCHISVRARMKFINHLNNRGYTGKLNFDHNHQRLEVHVDTHSDELRQAKLRDPRGLSGGERSFSTISLLLTLWDAVNCPIRCLDEFDVFMDMQHRKVAVDMMINSAKEAHEVQYIFITPQDLRSTAFGPETKIVRMLDPIRRDETA</sequence>
<keyword evidence="9" id="KW-0233">DNA recombination</keyword>
<comment type="similarity">
    <text evidence="3">Belongs to the SMC family. SMC6 subfamily.</text>
</comment>
<accession>F4S4R7</accession>
<evidence type="ECO:0000256" key="13">
    <source>
        <dbReference type="SAM" id="MobiDB-lite"/>
    </source>
</evidence>
<keyword evidence="8 12" id="KW-0175">Coiled coil</keyword>
<dbReference type="eggNOG" id="KOG0250">
    <property type="taxonomic scope" value="Eukaryota"/>
</dbReference>
<dbReference type="GeneID" id="18936535"/>
<dbReference type="InParanoid" id="F4S4R7"/>
<dbReference type="STRING" id="747676.F4S4R7"/>
<dbReference type="InterPro" id="IPR027417">
    <property type="entry name" value="P-loop_NTPase"/>
</dbReference>
<name>F4S4R7_MELLP</name>
<comment type="subcellular location">
    <subcellularLocation>
        <location evidence="2">Chromosome</location>
    </subcellularLocation>
    <subcellularLocation>
        <location evidence="1">Nucleus</location>
    </subcellularLocation>
</comment>
<proteinExistence type="inferred from homology"/>
<organism evidence="16">
    <name type="scientific">Melampsora larici-populina (strain 98AG31 / pathotype 3-4-7)</name>
    <name type="common">Poplar leaf rust fungus</name>
    <dbReference type="NCBI Taxonomy" id="747676"/>
    <lineage>
        <taxon>Eukaryota</taxon>
        <taxon>Fungi</taxon>
        <taxon>Dikarya</taxon>
        <taxon>Basidiomycota</taxon>
        <taxon>Pucciniomycotina</taxon>
        <taxon>Pucciniomycetes</taxon>
        <taxon>Pucciniales</taxon>
        <taxon>Melampsoraceae</taxon>
        <taxon>Melampsora</taxon>
    </lineage>
</organism>
<evidence type="ECO:0000256" key="2">
    <source>
        <dbReference type="ARBA" id="ARBA00004286"/>
    </source>
</evidence>
<dbReference type="OrthoDB" id="10072614at2759"/>
<dbReference type="PANTHER" id="PTHR19306">
    <property type="entry name" value="STRUCTURAL MAINTENANCE OF CHROMOSOMES 5,6 SMC5, SMC6"/>
    <property type="match status" value="1"/>
</dbReference>
<evidence type="ECO:0000259" key="14">
    <source>
        <dbReference type="Pfam" id="PF02463"/>
    </source>
</evidence>
<evidence type="ECO:0000256" key="6">
    <source>
        <dbReference type="ARBA" id="ARBA00022763"/>
    </source>
</evidence>
<keyword evidence="11" id="KW-0539">Nucleus</keyword>
<keyword evidence="4" id="KW-0158">Chromosome</keyword>
<dbReference type="GO" id="GO:0030915">
    <property type="term" value="C:Smc5-Smc6 complex"/>
    <property type="evidence" value="ECO:0007669"/>
    <property type="project" value="TreeGrafter"/>
</dbReference>
<keyword evidence="7" id="KW-0067">ATP-binding</keyword>
<evidence type="ECO:0000313" key="16">
    <source>
        <dbReference type="Proteomes" id="UP000001072"/>
    </source>
</evidence>
<dbReference type="AlphaFoldDB" id="F4S4R7"/>
<reference evidence="16" key="1">
    <citation type="journal article" date="2011" name="Proc. Natl. Acad. Sci. U.S.A.">
        <title>Obligate biotrophy features unraveled by the genomic analysis of rust fungi.</title>
        <authorList>
            <person name="Duplessis S."/>
            <person name="Cuomo C.A."/>
            <person name="Lin Y.-C."/>
            <person name="Aerts A."/>
            <person name="Tisserant E."/>
            <person name="Veneault-Fourrey C."/>
            <person name="Joly D.L."/>
            <person name="Hacquard S."/>
            <person name="Amselem J."/>
            <person name="Cantarel B.L."/>
            <person name="Chiu R."/>
            <person name="Coutinho P.M."/>
            <person name="Feau N."/>
            <person name="Field M."/>
            <person name="Frey P."/>
            <person name="Gelhaye E."/>
            <person name="Goldberg J."/>
            <person name="Grabherr M.G."/>
            <person name="Kodira C.D."/>
            <person name="Kohler A."/>
            <person name="Kuees U."/>
            <person name="Lindquist E.A."/>
            <person name="Lucas S.M."/>
            <person name="Mago R."/>
            <person name="Mauceli E."/>
            <person name="Morin E."/>
            <person name="Murat C."/>
            <person name="Pangilinan J.L."/>
            <person name="Park R."/>
            <person name="Pearson M."/>
            <person name="Quesneville H."/>
            <person name="Rouhier N."/>
            <person name="Sakthikumar S."/>
            <person name="Salamov A.A."/>
            <person name="Schmutz J."/>
            <person name="Selles B."/>
            <person name="Shapiro H."/>
            <person name="Tanguay P."/>
            <person name="Tuskan G.A."/>
            <person name="Henrissat B."/>
            <person name="Van de Peer Y."/>
            <person name="Rouze P."/>
            <person name="Ellis J.G."/>
            <person name="Dodds P.N."/>
            <person name="Schein J.E."/>
            <person name="Zhong S."/>
            <person name="Hamelin R.C."/>
            <person name="Grigoriev I.V."/>
            <person name="Szabo L.J."/>
            <person name="Martin F."/>
        </authorList>
    </citation>
    <scope>NUCLEOTIDE SEQUENCE [LARGE SCALE GENOMIC DNA]</scope>
    <source>
        <strain evidence="16">98AG31 / pathotype 3-4-7</strain>
    </source>
</reference>
<evidence type="ECO:0000256" key="9">
    <source>
        <dbReference type="ARBA" id="ARBA00023172"/>
    </source>
</evidence>
<protein>
    <recommendedName>
        <fullName evidence="14">RecF/RecN/SMC N-terminal domain-containing protein</fullName>
    </recommendedName>
</protein>
<dbReference type="SUPFAM" id="SSF52540">
    <property type="entry name" value="P-loop containing nucleoside triphosphate hydrolases"/>
    <property type="match status" value="1"/>
</dbReference>